<dbReference type="AlphaFoldDB" id="A0A4Y3KTG0"/>
<dbReference type="Pfam" id="PF00089">
    <property type="entry name" value="Trypsin"/>
    <property type="match status" value="1"/>
</dbReference>
<proteinExistence type="predicted"/>
<dbReference type="Proteomes" id="UP000317046">
    <property type="component" value="Unassembled WGS sequence"/>
</dbReference>
<accession>A0A4Y3KTG0</accession>
<dbReference type="PRINTS" id="PR00722">
    <property type="entry name" value="CHYMOTRYPSIN"/>
</dbReference>
<dbReference type="PANTHER" id="PTHR24260">
    <property type="match status" value="1"/>
</dbReference>
<dbReference type="SUPFAM" id="SSF50494">
    <property type="entry name" value="Trypsin-like serine proteases"/>
    <property type="match status" value="1"/>
</dbReference>
<dbReference type="PROSITE" id="PS50240">
    <property type="entry name" value="TRYPSIN_DOM"/>
    <property type="match status" value="1"/>
</dbReference>
<gene>
    <name evidence="2" type="ORF">CCE01nite_16580</name>
</gene>
<organism evidence="2 3">
    <name type="scientific">Cellulomonas cellasea</name>
    <dbReference type="NCBI Taxonomy" id="43670"/>
    <lineage>
        <taxon>Bacteria</taxon>
        <taxon>Bacillati</taxon>
        <taxon>Actinomycetota</taxon>
        <taxon>Actinomycetes</taxon>
        <taxon>Micrococcales</taxon>
        <taxon>Cellulomonadaceae</taxon>
        <taxon>Cellulomonas</taxon>
    </lineage>
</organism>
<dbReference type="PANTHER" id="PTHR24260:SF136">
    <property type="entry name" value="GH08193P-RELATED"/>
    <property type="match status" value="1"/>
</dbReference>
<dbReference type="InterPro" id="IPR009003">
    <property type="entry name" value="Peptidase_S1_PA"/>
</dbReference>
<dbReference type="InterPro" id="IPR001254">
    <property type="entry name" value="Trypsin_dom"/>
</dbReference>
<evidence type="ECO:0000313" key="3">
    <source>
        <dbReference type="Proteomes" id="UP000317046"/>
    </source>
</evidence>
<dbReference type="InterPro" id="IPR043504">
    <property type="entry name" value="Peptidase_S1_PA_chymotrypsin"/>
</dbReference>
<evidence type="ECO:0000313" key="2">
    <source>
        <dbReference type="EMBL" id="GEA87709.1"/>
    </source>
</evidence>
<protein>
    <recommendedName>
        <fullName evidence="1">Peptidase S1 domain-containing protein</fullName>
    </recommendedName>
</protein>
<dbReference type="EMBL" id="BJLR01000016">
    <property type="protein sequence ID" value="GEA87709.1"/>
    <property type="molecule type" value="Genomic_DNA"/>
</dbReference>
<name>A0A4Y3KTG0_9CELL</name>
<dbReference type="InterPro" id="IPR001314">
    <property type="entry name" value="Peptidase_S1A"/>
</dbReference>
<feature type="domain" description="Peptidase S1" evidence="1">
    <location>
        <begin position="8"/>
        <end position="227"/>
    </location>
</feature>
<dbReference type="GO" id="GO:0006508">
    <property type="term" value="P:proteolysis"/>
    <property type="evidence" value="ECO:0007669"/>
    <property type="project" value="InterPro"/>
</dbReference>
<keyword evidence="3" id="KW-1185">Reference proteome</keyword>
<comment type="caution">
    <text evidence="2">The sequence shown here is derived from an EMBL/GenBank/DDBJ whole genome shotgun (WGS) entry which is preliminary data.</text>
</comment>
<dbReference type="InterPro" id="IPR051333">
    <property type="entry name" value="CLIP_Serine_Protease"/>
</dbReference>
<dbReference type="SMART" id="SM00020">
    <property type="entry name" value="Tryp_SPc"/>
    <property type="match status" value="1"/>
</dbReference>
<dbReference type="Gene3D" id="2.40.10.10">
    <property type="entry name" value="Trypsin-like serine proteases"/>
    <property type="match status" value="1"/>
</dbReference>
<dbReference type="GO" id="GO:0004252">
    <property type="term" value="F:serine-type endopeptidase activity"/>
    <property type="evidence" value="ECO:0007669"/>
    <property type="project" value="InterPro"/>
</dbReference>
<reference evidence="2" key="1">
    <citation type="submission" date="2019-06" db="EMBL/GenBank/DDBJ databases">
        <title>Whole genome shotgun sequence of Cellulomonas cellasea NBRC 3753.</title>
        <authorList>
            <person name="Hosoyama A."/>
            <person name="Uohara A."/>
            <person name="Ohji S."/>
            <person name="Ichikawa N."/>
        </authorList>
    </citation>
    <scope>NUCLEOTIDE SEQUENCE [LARGE SCALE GENOMIC DNA]</scope>
    <source>
        <strain evidence="2">NBRC 3753</strain>
    </source>
</reference>
<sequence>MGVPAAQAVEGAAPTGPAAAATVKINVGQDRACSGALVDSWWVLTAKSCFVTTPGEAVPLGKPAVPTTVTIGRADLTTTAGHAVAVDLVVPHADRDVALVRLATEVTNVPPVVVAATAPVVGEALTVTGYGRTATQWVPDTAHAATYTVSVVDAGTLGIQAQSAGATICKGDAGGPALRSTTGGGVELVAIHHTASQGGCHGSTTTAQSATETRVDDLRGWLTQNIRPDCAPAPIVPAGTPNIGDGQLVRVPSGKIFIVAGGGKYELTYADWAAMGLRAYTDVSQATVDALRSAPRDNTYLRDPDGTIHRVVSGARYGLSQDEWIALGKPGYVQVPAGFIANVSAGAPGGPVLLHDRVSGVIHQVVGCTRYPLSLEEWQALGSPAYLTVPSGFIARVPVGVPTSYALLRDRTTGGIYQTLGGAKYVLSPAEYQRLGSPAYTDVPAKLLGQVTGTVPSGSHVMRDVTSGAIYRVEGGKKRLLTPADWDALADKRYVDVPPAWLGLIPQQ</sequence>
<evidence type="ECO:0000259" key="1">
    <source>
        <dbReference type="PROSITE" id="PS50240"/>
    </source>
</evidence>